<dbReference type="EMBL" id="OMOJ01000012">
    <property type="protein sequence ID" value="SPF81682.1"/>
    <property type="molecule type" value="Genomic_DNA"/>
</dbReference>
<accession>A0A2R8B068</accession>
<keyword evidence="3" id="KW-1185">Reference proteome</keyword>
<organism evidence="2 3">
    <name type="scientific">Pseudoprimorskyibacter insulae</name>
    <dbReference type="NCBI Taxonomy" id="1695997"/>
    <lineage>
        <taxon>Bacteria</taxon>
        <taxon>Pseudomonadati</taxon>
        <taxon>Pseudomonadota</taxon>
        <taxon>Alphaproteobacteria</taxon>
        <taxon>Rhodobacterales</taxon>
        <taxon>Paracoccaceae</taxon>
        <taxon>Pseudoprimorskyibacter</taxon>
    </lineage>
</organism>
<protein>
    <recommendedName>
        <fullName evidence="4">DUF3306 domain-containing protein</fullName>
    </recommendedName>
</protein>
<evidence type="ECO:0000256" key="1">
    <source>
        <dbReference type="SAM" id="MobiDB-lite"/>
    </source>
</evidence>
<evidence type="ECO:0000313" key="3">
    <source>
        <dbReference type="Proteomes" id="UP000244904"/>
    </source>
</evidence>
<feature type="compositionally biased region" description="Pro residues" evidence="1">
    <location>
        <begin position="162"/>
        <end position="172"/>
    </location>
</feature>
<dbReference type="AlphaFoldDB" id="A0A2R8B068"/>
<dbReference type="InterPro" id="IPR021735">
    <property type="entry name" value="DUF3306"/>
</dbReference>
<evidence type="ECO:0000313" key="2">
    <source>
        <dbReference type="EMBL" id="SPF81682.1"/>
    </source>
</evidence>
<dbReference type="RefSeq" id="WP_108887458.1">
    <property type="nucleotide sequence ID" value="NZ_OMOJ01000012.1"/>
</dbReference>
<dbReference type="Pfam" id="PF11748">
    <property type="entry name" value="DUF3306"/>
    <property type="match status" value="1"/>
</dbReference>
<evidence type="ECO:0008006" key="4">
    <source>
        <dbReference type="Google" id="ProtNLM"/>
    </source>
</evidence>
<proteinExistence type="predicted"/>
<name>A0A2R8B068_9RHOB</name>
<dbReference type="OrthoDB" id="8100830at2"/>
<dbReference type="Proteomes" id="UP000244904">
    <property type="component" value="Unassembled WGS sequence"/>
</dbReference>
<sequence>MSDFWSRRKAAVEQEARAEEDAQAAAVVAAEQAALEERTDEDILEELGLPDPDVMETPDQVRSLLAATVPQRLKTRALRRLWRLNPTLANLDGLVDYGGDFTDSANVIENLQTAYQVGKGMASRIQEMVEAAAQEAEDKEAKAEPEAPQTVAAEPEAAPQIAPAPAPAPEFTPEPEDAPVLAASSRRMRFRFDHAT</sequence>
<reference evidence="3" key="1">
    <citation type="submission" date="2018-03" db="EMBL/GenBank/DDBJ databases">
        <authorList>
            <person name="Rodrigo-Torres L."/>
            <person name="Arahal R. D."/>
            <person name="Lucena T."/>
        </authorList>
    </citation>
    <scope>NUCLEOTIDE SEQUENCE [LARGE SCALE GENOMIC DNA]</scope>
    <source>
        <strain evidence="3">CECT 8871</strain>
    </source>
</reference>
<feature type="compositionally biased region" description="Low complexity" evidence="1">
    <location>
        <begin position="146"/>
        <end position="161"/>
    </location>
</feature>
<gene>
    <name evidence="2" type="ORF">PRI8871_03507</name>
</gene>
<feature type="region of interest" description="Disordered" evidence="1">
    <location>
        <begin position="135"/>
        <end position="179"/>
    </location>
</feature>